<sequence length="377" mass="42268">MARDLFKPFSVYGFGIRVDVPVAHREVTYPWQTVFLGQTTDATTWEHIVRTAHGPVSVIVYGDRDKPALLTYPDLALNHMSCFQGLFFCPEAASLLLHNYCIYHISPPGHELGAAAISPDVPVPSADDLADQIIEVLNYFRLGSVMCMGVTAGAYILALFAIKYRERVRGLILVSPLCKSASWTEWLYNKVMSSLLYFYGMSGLLKEILLHRYFSKEVRGSAEIPESDIVQACRRLLDERQSINVLRFLQAIDGRPDITEGLKRLKCRTLIFVGENSPFHSEALHMMAKLNRRYSALVEVQGCGSMVTEEQPPAMLIPMEYFLVGYGLYRPCQLSDSPRSPLSPSCIAPELLSPQSMGLKLKPIKTRLSPHGKSVHR</sequence>
<feature type="transmembrane region" description="Helical" evidence="2">
    <location>
        <begin position="139"/>
        <end position="162"/>
    </location>
</feature>
<evidence type="ECO:0000313" key="3">
    <source>
        <dbReference type="EMBL" id="KAF5935151.1"/>
    </source>
</evidence>
<accession>A0A7J7G5B8</accession>
<dbReference type="AlphaFoldDB" id="A0A7J7G5B8"/>
<dbReference type="SUPFAM" id="SSF53474">
    <property type="entry name" value="alpha/beta-Hydrolases"/>
    <property type="match status" value="1"/>
</dbReference>
<organism evidence="3 4">
    <name type="scientific">Camellia sinensis</name>
    <name type="common">Tea plant</name>
    <name type="synonym">Thea sinensis</name>
    <dbReference type="NCBI Taxonomy" id="4442"/>
    <lineage>
        <taxon>Eukaryota</taxon>
        <taxon>Viridiplantae</taxon>
        <taxon>Streptophyta</taxon>
        <taxon>Embryophyta</taxon>
        <taxon>Tracheophyta</taxon>
        <taxon>Spermatophyta</taxon>
        <taxon>Magnoliopsida</taxon>
        <taxon>eudicotyledons</taxon>
        <taxon>Gunneridae</taxon>
        <taxon>Pentapetalae</taxon>
        <taxon>asterids</taxon>
        <taxon>Ericales</taxon>
        <taxon>Theaceae</taxon>
        <taxon>Camellia</taxon>
    </lineage>
</organism>
<dbReference type="EMBL" id="JACBKZ010000013">
    <property type="protein sequence ID" value="KAF5935151.1"/>
    <property type="molecule type" value="Genomic_DNA"/>
</dbReference>
<reference evidence="4" key="1">
    <citation type="journal article" date="2020" name="Nat. Commun.">
        <title>Genome assembly of wild tea tree DASZ reveals pedigree and selection history of tea varieties.</title>
        <authorList>
            <person name="Zhang W."/>
            <person name="Zhang Y."/>
            <person name="Qiu H."/>
            <person name="Guo Y."/>
            <person name="Wan H."/>
            <person name="Zhang X."/>
            <person name="Scossa F."/>
            <person name="Alseekh S."/>
            <person name="Zhang Q."/>
            <person name="Wang P."/>
            <person name="Xu L."/>
            <person name="Schmidt M.H."/>
            <person name="Jia X."/>
            <person name="Li D."/>
            <person name="Zhu A."/>
            <person name="Guo F."/>
            <person name="Chen W."/>
            <person name="Ni D."/>
            <person name="Usadel B."/>
            <person name="Fernie A.R."/>
            <person name="Wen W."/>
        </authorList>
    </citation>
    <scope>NUCLEOTIDE SEQUENCE [LARGE SCALE GENOMIC DNA]</scope>
    <source>
        <strain evidence="4">cv. G240</strain>
    </source>
</reference>
<proteinExistence type="inferred from homology"/>
<keyword evidence="2" id="KW-0472">Membrane</keyword>
<comment type="caution">
    <text evidence="3">The sequence shown here is derived from an EMBL/GenBank/DDBJ whole genome shotgun (WGS) entry which is preliminary data.</text>
</comment>
<comment type="similarity">
    <text evidence="1">Belongs to the NDRG family.</text>
</comment>
<reference evidence="3 4" key="2">
    <citation type="submission" date="2020-07" db="EMBL/GenBank/DDBJ databases">
        <title>Genome assembly of wild tea tree DASZ reveals pedigree and selection history of tea varieties.</title>
        <authorList>
            <person name="Zhang W."/>
        </authorList>
    </citation>
    <scope>NUCLEOTIDE SEQUENCE [LARGE SCALE GENOMIC DNA]</scope>
    <source>
        <strain evidence="4">cv. G240</strain>
        <tissue evidence="3">Leaf</tissue>
    </source>
</reference>
<dbReference type="PANTHER" id="PTHR11034">
    <property type="entry name" value="N-MYC DOWNSTREAM REGULATED"/>
    <property type="match status" value="1"/>
</dbReference>
<gene>
    <name evidence="3" type="ORF">HYC85_026280</name>
</gene>
<evidence type="ECO:0000313" key="4">
    <source>
        <dbReference type="Proteomes" id="UP000593564"/>
    </source>
</evidence>
<evidence type="ECO:0000256" key="2">
    <source>
        <dbReference type="SAM" id="Phobius"/>
    </source>
</evidence>
<keyword evidence="2" id="KW-1133">Transmembrane helix</keyword>
<dbReference type="Gene3D" id="3.40.50.1820">
    <property type="entry name" value="alpha/beta hydrolase"/>
    <property type="match status" value="1"/>
</dbReference>
<dbReference type="InterPro" id="IPR029058">
    <property type="entry name" value="AB_hydrolase_fold"/>
</dbReference>
<evidence type="ECO:0008006" key="5">
    <source>
        <dbReference type="Google" id="ProtNLM"/>
    </source>
</evidence>
<protein>
    <recommendedName>
        <fullName evidence="5">Pollen-specific protein SF21</fullName>
    </recommendedName>
</protein>
<keyword evidence="2" id="KW-0812">Transmembrane</keyword>
<keyword evidence="4" id="KW-1185">Reference proteome</keyword>
<evidence type="ECO:0000256" key="1">
    <source>
        <dbReference type="ARBA" id="ARBA00005598"/>
    </source>
</evidence>
<dbReference type="InterPro" id="IPR004142">
    <property type="entry name" value="NDRG"/>
</dbReference>
<name>A0A7J7G5B8_CAMSI</name>
<dbReference type="Pfam" id="PF03096">
    <property type="entry name" value="Ndr"/>
    <property type="match status" value="1"/>
</dbReference>
<dbReference type="Proteomes" id="UP000593564">
    <property type="component" value="Unassembled WGS sequence"/>
</dbReference>